<dbReference type="RefSeq" id="XP_073790787.1">
    <property type="nucleotide sequence ID" value="XM_073934686.1"/>
</dbReference>
<evidence type="ECO:0000313" key="1">
    <source>
        <dbReference type="Proteomes" id="UP000000437"/>
    </source>
</evidence>
<gene>
    <name evidence="2" type="primary">trarg1b</name>
    <name evidence="2" type="synonym">si:ch73-189b13.1</name>
    <name evidence="2" type="synonym">tusc5b</name>
</gene>
<name>A0AC58I977_DANRE</name>
<organism evidence="1 2">
    <name type="scientific">Danio rerio</name>
    <name type="common">Zebrafish</name>
    <name type="synonym">Brachydanio rerio</name>
    <dbReference type="NCBI Taxonomy" id="7955"/>
    <lineage>
        <taxon>Eukaryota</taxon>
        <taxon>Metazoa</taxon>
        <taxon>Chordata</taxon>
        <taxon>Craniata</taxon>
        <taxon>Vertebrata</taxon>
        <taxon>Euteleostomi</taxon>
        <taxon>Actinopterygii</taxon>
        <taxon>Neopterygii</taxon>
        <taxon>Teleostei</taxon>
        <taxon>Ostariophysi</taxon>
        <taxon>Cypriniformes</taxon>
        <taxon>Danionidae</taxon>
        <taxon>Danioninae</taxon>
        <taxon>Danio</taxon>
    </lineage>
</organism>
<dbReference type="Proteomes" id="UP000000437">
    <property type="component" value="Chromosome 21"/>
</dbReference>
<proteinExistence type="predicted"/>
<evidence type="ECO:0000313" key="2">
    <source>
        <dbReference type="RefSeq" id="XP_073790787.1"/>
    </source>
</evidence>
<keyword evidence="1" id="KW-1185">Reference proteome</keyword>
<accession>A0AC58I977</accession>
<reference evidence="2" key="1">
    <citation type="submission" date="2025-08" db="UniProtKB">
        <authorList>
            <consortium name="RefSeq"/>
        </authorList>
    </citation>
    <scope>IDENTIFICATION</scope>
    <source>
        <strain evidence="2">Tuebingen</strain>
        <tissue evidence="2">Fibroblasts and whole tissue</tissue>
    </source>
</reference>
<protein>
    <submittedName>
        <fullName evidence="2">Trafficking regulator of GLUT4 (SLC2A4) 1b isoform X1</fullName>
    </submittedName>
</protein>
<sequence>MAINTDAPHATDAALQSTDFGDTQKLLDISDKQLKRELNHTDSDTHFAGSLKEEPTEQSVVISASVPRSSSRASFRCASPPTPEEREPCSFMWVAVMSCFCPAVPINLFALYFAHMSRSMIQAKDYDGARRLGRLALLLSLIAIVVGLAIIIYLLMTELK</sequence>